<dbReference type="InterPro" id="IPR036397">
    <property type="entry name" value="RNaseH_sf"/>
</dbReference>
<keyword evidence="3" id="KW-0269">Exonuclease</keyword>
<dbReference type="SMART" id="SM00479">
    <property type="entry name" value="EXOIII"/>
    <property type="match status" value="1"/>
</dbReference>
<dbReference type="Gene3D" id="3.30.420.10">
    <property type="entry name" value="Ribonuclease H-like superfamily/Ribonuclease H"/>
    <property type="match status" value="1"/>
</dbReference>
<dbReference type="InterPro" id="IPR013520">
    <property type="entry name" value="Ribonucl_H"/>
</dbReference>
<name>A0A561DND5_9BACI</name>
<dbReference type="InterPro" id="IPR012337">
    <property type="entry name" value="RNaseH-like_sf"/>
</dbReference>
<protein>
    <submittedName>
        <fullName evidence="5">DNA polymerase-3 subunit epsilon</fullName>
    </submittedName>
</protein>
<evidence type="ECO:0000256" key="2">
    <source>
        <dbReference type="ARBA" id="ARBA00022801"/>
    </source>
</evidence>
<evidence type="ECO:0000259" key="4">
    <source>
        <dbReference type="SMART" id="SM00479"/>
    </source>
</evidence>
<evidence type="ECO:0000313" key="5">
    <source>
        <dbReference type="EMBL" id="TWE04864.1"/>
    </source>
</evidence>
<dbReference type="GO" id="GO:0003887">
    <property type="term" value="F:DNA-directed DNA polymerase activity"/>
    <property type="evidence" value="ECO:0007669"/>
    <property type="project" value="InterPro"/>
</dbReference>
<dbReference type="PANTHER" id="PTHR30231">
    <property type="entry name" value="DNA POLYMERASE III SUBUNIT EPSILON"/>
    <property type="match status" value="1"/>
</dbReference>
<accession>A0A561DND5</accession>
<dbReference type="GO" id="GO:0008408">
    <property type="term" value="F:3'-5' exonuclease activity"/>
    <property type="evidence" value="ECO:0007669"/>
    <property type="project" value="TreeGrafter"/>
</dbReference>
<dbReference type="CDD" id="cd06127">
    <property type="entry name" value="DEDDh"/>
    <property type="match status" value="1"/>
</dbReference>
<dbReference type="NCBIfam" id="TIGR00573">
    <property type="entry name" value="dnaq"/>
    <property type="match status" value="1"/>
</dbReference>
<keyword evidence="6" id="KW-1185">Reference proteome</keyword>
<evidence type="ECO:0000256" key="1">
    <source>
        <dbReference type="ARBA" id="ARBA00022722"/>
    </source>
</evidence>
<gene>
    <name evidence="5" type="ORF">FB550_10338</name>
</gene>
<comment type="caution">
    <text evidence="5">The sequence shown here is derived from an EMBL/GenBank/DDBJ whole genome shotgun (WGS) entry which is preliminary data.</text>
</comment>
<dbReference type="Proteomes" id="UP000319671">
    <property type="component" value="Unassembled WGS sequence"/>
</dbReference>
<dbReference type="EMBL" id="VIVN01000003">
    <property type="protein sequence ID" value="TWE04864.1"/>
    <property type="molecule type" value="Genomic_DNA"/>
</dbReference>
<dbReference type="Pfam" id="PF00929">
    <property type="entry name" value="RNase_T"/>
    <property type="match status" value="1"/>
</dbReference>
<dbReference type="GO" id="GO:0003677">
    <property type="term" value="F:DNA binding"/>
    <property type="evidence" value="ECO:0007669"/>
    <property type="project" value="InterPro"/>
</dbReference>
<evidence type="ECO:0000256" key="3">
    <source>
        <dbReference type="ARBA" id="ARBA00022839"/>
    </source>
</evidence>
<dbReference type="PANTHER" id="PTHR30231:SF41">
    <property type="entry name" value="DNA POLYMERASE III SUBUNIT EPSILON"/>
    <property type="match status" value="1"/>
</dbReference>
<dbReference type="AlphaFoldDB" id="A0A561DND5"/>
<reference evidence="5 6" key="1">
    <citation type="submission" date="2019-06" db="EMBL/GenBank/DDBJ databases">
        <title>Sorghum-associated microbial communities from plants grown in Nebraska, USA.</title>
        <authorList>
            <person name="Schachtman D."/>
        </authorList>
    </citation>
    <scope>NUCLEOTIDE SEQUENCE [LARGE SCALE GENOMIC DNA]</scope>
    <source>
        <strain evidence="5 6">2482</strain>
    </source>
</reference>
<dbReference type="SUPFAM" id="SSF53098">
    <property type="entry name" value="Ribonuclease H-like"/>
    <property type="match status" value="1"/>
</dbReference>
<dbReference type="GO" id="GO:0045004">
    <property type="term" value="P:DNA replication proofreading"/>
    <property type="evidence" value="ECO:0007669"/>
    <property type="project" value="TreeGrafter"/>
</dbReference>
<dbReference type="InterPro" id="IPR006054">
    <property type="entry name" value="DnaQ"/>
</dbReference>
<dbReference type="FunFam" id="3.30.420.10:FF:000045">
    <property type="entry name" value="3'-5' exonuclease DinG"/>
    <property type="match status" value="1"/>
</dbReference>
<proteinExistence type="predicted"/>
<organism evidence="5 6">
    <name type="scientific">Neobacillus bataviensis</name>
    <dbReference type="NCBI Taxonomy" id="220685"/>
    <lineage>
        <taxon>Bacteria</taxon>
        <taxon>Bacillati</taxon>
        <taxon>Bacillota</taxon>
        <taxon>Bacilli</taxon>
        <taxon>Bacillales</taxon>
        <taxon>Bacillaceae</taxon>
        <taxon>Neobacillus</taxon>
    </lineage>
</organism>
<evidence type="ECO:0000313" key="6">
    <source>
        <dbReference type="Proteomes" id="UP000319671"/>
    </source>
</evidence>
<keyword evidence="1" id="KW-0540">Nuclease</keyword>
<keyword evidence="2" id="KW-0378">Hydrolase</keyword>
<dbReference type="GO" id="GO:0005829">
    <property type="term" value="C:cytosol"/>
    <property type="evidence" value="ECO:0007669"/>
    <property type="project" value="TreeGrafter"/>
</dbReference>
<sequence>MIQFFRQISGRANSNLFASLPNQSSLQQMAFLREIQREMKEKNSLDVPLKELRVVVFDLETTGFYPEKGDQIISIGAVKMTGSQLKEQETFYTLVKSNLPLSSEISALTNIYEKDLSTAPIAKDALMQFFQFIKSDLLVAHHASHEQAFMKRITSDALRTRFDHRIVDTSFLIRLSNPYMKSAPLEEVCEECGIEVENRHHALSDAIMTAKVWRHYLQLAEEKGFRYLRQVYEHLAKIG</sequence>
<feature type="domain" description="Exonuclease" evidence="4">
    <location>
        <begin position="53"/>
        <end position="222"/>
    </location>
</feature>
<dbReference type="NCBIfam" id="NF005836">
    <property type="entry name" value="PRK07740.1"/>
    <property type="match status" value="1"/>
</dbReference>